<feature type="domain" description="DUF4365" evidence="1">
    <location>
        <begin position="30"/>
        <end position="143"/>
    </location>
</feature>
<evidence type="ECO:0000313" key="3">
    <source>
        <dbReference type="Proteomes" id="UP000659388"/>
    </source>
</evidence>
<accession>A0A937JZG2</accession>
<keyword evidence="3" id="KW-1185">Reference proteome</keyword>
<evidence type="ECO:0000259" key="1">
    <source>
        <dbReference type="Pfam" id="PF14280"/>
    </source>
</evidence>
<name>A0A937JZG2_9BACT</name>
<proteinExistence type="predicted"/>
<dbReference type="InterPro" id="IPR025375">
    <property type="entry name" value="DUF4365"/>
</dbReference>
<comment type="caution">
    <text evidence="2">The sequence shown here is derived from an EMBL/GenBank/DDBJ whole genome shotgun (WGS) entry which is preliminary data.</text>
</comment>
<organism evidence="2 3">
    <name type="scientific">Fulvivirga sediminis</name>
    <dbReference type="NCBI Taxonomy" id="2803949"/>
    <lineage>
        <taxon>Bacteria</taxon>
        <taxon>Pseudomonadati</taxon>
        <taxon>Bacteroidota</taxon>
        <taxon>Cytophagia</taxon>
        <taxon>Cytophagales</taxon>
        <taxon>Fulvivirgaceae</taxon>
        <taxon>Fulvivirga</taxon>
    </lineage>
</organism>
<dbReference type="Pfam" id="PF14280">
    <property type="entry name" value="DUF4365"/>
    <property type="match status" value="1"/>
</dbReference>
<dbReference type="RefSeq" id="WP_202242525.1">
    <property type="nucleotide sequence ID" value="NZ_JAESIY010000002.1"/>
</dbReference>
<dbReference type="AlphaFoldDB" id="A0A937JZG2"/>
<sequence>MKFYTTSSTGDSGLLYLGHWINQYFHFPFRIMSADIGIDAEIEILDEDLHSNGLIIKAQVKSTQSPINANFSEYVEKDHIDYWSKLTVPVIYFKVDLKNNKIYHKIISSLDGIELTSSGNGNKRKIEFDLSKDLLDLSSKQKWLDFFKVVEYHNMYSYIEKLHDEIDSVVVDNVSFFQNEVIEELLEKLDITEIYFKKLEALKNLYPWKFGKEINDKIECLNEERRRKMDYLHREQQMLNYD</sequence>
<reference evidence="2" key="1">
    <citation type="submission" date="2021-01" db="EMBL/GenBank/DDBJ databases">
        <title>Fulvivirga kasyanovii gen. nov., sp nov., a novel member of the phylum Bacteroidetes isolated from seawater in a mussel farm.</title>
        <authorList>
            <person name="Zhao L.-H."/>
            <person name="Wang Z.-J."/>
        </authorList>
    </citation>
    <scope>NUCLEOTIDE SEQUENCE</scope>
    <source>
        <strain evidence="2">2943</strain>
    </source>
</reference>
<evidence type="ECO:0000313" key="2">
    <source>
        <dbReference type="EMBL" id="MBL3655166.1"/>
    </source>
</evidence>
<dbReference type="EMBL" id="JAESIY010000002">
    <property type="protein sequence ID" value="MBL3655166.1"/>
    <property type="molecule type" value="Genomic_DNA"/>
</dbReference>
<dbReference type="Proteomes" id="UP000659388">
    <property type="component" value="Unassembled WGS sequence"/>
</dbReference>
<gene>
    <name evidence="2" type="ORF">JL102_03435</name>
</gene>
<protein>
    <submittedName>
        <fullName evidence="2">DUF4365 domain-containing protein</fullName>
    </submittedName>
</protein>